<sequence>MEIIEAKQGCVYIIGYVYRPGCVSFSVELEHVHYPPDTDLNTLYQIFSVKYNDMMHYVIEIKKNNTSIEQCYKLSCKHNLKLVSGKPWNGTDEFPVKCMPEACFTLETIKHDKYTEQDLKYVIQSEVKTLKDKYRID</sequence>
<name>A0A6C0J4H9_9ZZZZ</name>
<dbReference type="EMBL" id="MN740328">
    <property type="protein sequence ID" value="QHU00579.1"/>
    <property type="molecule type" value="Genomic_DNA"/>
</dbReference>
<proteinExistence type="predicted"/>
<protein>
    <submittedName>
        <fullName evidence="1">Uncharacterized protein</fullName>
    </submittedName>
</protein>
<dbReference type="AlphaFoldDB" id="A0A6C0J4H9"/>
<accession>A0A6C0J4H9</accession>
<evidence type="ECO:0000313" key="1">
    <source>
        <dbReference type="EMBL" id="QHU00579.1"/>
    </source>
</evidence>
<organism evidence="1">
    <name type="scientific">viral metagenome</name>
    <dbReference type="NCBI Taxonomy" id="1070528"/>
    <lineage>
        <taxon>unclassified sequences</taxon>
        <taxon>metagenomes</taxon>
        <taxon>organismal metagenomes</taxon>
    </lineage>
</organism>
<reference evidence="1" key="1">
    <citation type="journal article" date="2020" name="Nature">
        <title>Giant virus diversity and host interactions through global metagenomics.</title>
        <authorList>
            <person name="Schulz F."/>
            <person name="Roux S."/>
            <person name="Paez-Espino D."/>
            <person name="Jungbluth S."/>
            <person name="Walsh D.A."/>
            <person name="Denef V.J."/>
            <person name="McMahon K.D."/>
            <person name="Konstantinidis K.T."/>
            <person name="Eloe-Fadrosh E.A."/>
            <person name="Kyrpides N.C."/>
            <person name="Woyke T."/>
        </authorList>
    </citation>
    <scope>NUCLEOTIDE SEQUENCE</scope>
    <source>
        <strain evidence="1">GVMAG-M-3300025860-20</strain>
    </source>
</reference>